<keyword evidence="2" id="KW-1185">Reference proteome</keyword>
<dbReference type="AlphaFoldDB" id="A0A7J8NGF4"/>
<accession>A0A7J8NGF4</accession>
<reference evidence="1 2" key="1">
    <citation type="journal article" date="2019" name="Genome Biol. Evol.">
        <title>Insights into the evolution of the New World diploid cottons (Gossypium, subgenus Houzingenia) based on genome sequencing.</title>
        <authorList>
            <person name="Grover C.E."/>
            <person name="Arick M.A. 2nd"/>
            <person name="Thrash A."/>
            <person name="Conover J.L."/>
            <person name="Sanders W.S."/>
            <person name="Peterson D.G."/>
            <person name="Frelichowski J.E."/>
            <person name="Scheffler J.A."/>
            <person name="Scheffler B.E."/>
            <person name="Wendel J.F."/>
        </authorList>
    </citation>
    <scope>NUCLEOTIDE SEQUENCE [LARGE SCALE GENOMIC DNA]</scope>
    <source>
        <strain evidence="1">157</strain>
        <tissue evidence="1">Leaf</tissue>
    </source>
</reference>
<organism evidence="1 2">
    <name type="scientific">Gossypium lobatum</name>
    <dbReference type="NCBI Taxonomy" id="34289"/>
    <lineage>
        <taxon>Eukaryota</taxon>
        <taxon>Viridiplantae</taxon>
        <taxon>Streptophyta</taxon>
        <taxon>Embryophyta</taxon>
        <taxon>Tracheophyta</taxon>
        <taxon>Spermatophyta</taxon>
        <taxon>Magnoliopsida</taxon>
        <taxon>eudicotyledons</taxon>
        <taxon>Gunneridae</taxon>
        <taxon>Pentapetalae</taxon>
        <taxon>rosids</taxon>
        <taxon>malvids</taxon>
        <taxon>Malvales</taxon>
        <taxon>Malvaceae</taxon>
        <taxon>Malvoideae</taxon>
        <taxon>Gossypium</taxon>
    </lineage>
</organism>
<dbReference type="Proteomes" id="UP000593572">
    <property type="component" value="Unassembled WGS sequence"/>
</dbReference>
<name>A0A7J8NGF4_9ROSI</name>
<feature type="non-terminal residue" evidence="1">
    <location>
        <position position="44"/>
    </location>
</feature>
<evidence type="ECO:0000313" key="2">
    <source>
        <dbReference type="Proteomes" id="UP000593572"/>
    </source>
</evidence>
<sequence>MEEKEMWTYQTGATILETFNQELMALKAKMWMNFVCSRIWPTVE</sequence>
<comment type="caution">
    <text evidence="1">The sequence shown here is derived from an EMBL/GenBank/DDBJ whole genome shotgun (WGS) entry which is preliminary data.</text>
</comment>
<protein>
    <submittedName>
        <fullName evidence="1">Uncharacterized protein</fullName>
    </submittedName>
</protein>
<dbReference type="EMBL" id="JABEZX010337610">
    <property type="protein sequence ID" value="MBA0576087.1"/>
    <property type="molecule type" value="Genomic_DNA"/>
</dbReference>
<evidence type="ECO:0000313" key="1">
    <source>
        <dbReference type="EMBL" id="MBA0576087.1"/>
    </source>
</evidence>
<proteinExistence type="predicted"/>
<gene>
    <name evidence="1" type="ORF">Golob_025076</name>
</gene>